<evidence type="ECO:0000313" key="2">
    <source>
        <dbReference type="EMBL" id="ODN75213.1"/>
    </source>
</evidence>
<dbReference type="EMBL" id="AWGJ01000010">
    <property type="protein sequence ID" value="ODN75213.1"/>
    <property type="molecule type" value="Genomic_DNA"/>
</dbReference>
<gene>
    <name evidence="2" type="ORF">L202_06410</name>
</gene>
<keyword evidence="3" id="KW-1185">Reference proteome</keyword>
<organism evidence="2 3">
    <name type="scientific">Cryptococcus amylolentus CBS 6039</name>
    <dbReference type="NCBI Taxonomy" id="1295533"/>
    <lineage>
        <taxon>Eukaryota</taxon>
        <taxon>Fungi</taxon>
        <taxon>Dikarya</taxon>
        <taxon>Basidiomycota</taxon>
        <taxon>Agaricomycotina</taxon>
        <taxon>Tremellomycetes</taxon>
        <taxon>Tremellales</taxon>
        <taxon>Cryptococcaceae</taxon>
        <taxon>Cryptococcus</taxon>
    </lineage>
</organism>
<comment type="caution">
    <text evidence="2">The sequence shown here is derived from an EMBL/GenBank/DDBJ whole genome shotgun (WGS) entry which is preliminary data.</text>
</comment>
<proteinExistence type="predicted"/>
<accession>A0A1E3HFS6</accession>
<evidence type="ECO:0000313" key="3">
    <source>
        <dbReference type="Proteomes" id="UP000094065"/>
    </source>
</evidence>
<reference evidence="2 3" key="1">
    <citation type="submission" date="2016-06" db="EMBL/GenBank/DDBJ databases">
        <title>Evolution of pathogenesis and genome organization in the Tremellales.</title>
        <authorList>
            <person name="Cuomo C."/>
            <person name="Litvintseva A."/>
            <person name="Heitman J."/>
            <person name="Chen Y."/>
            <person name="Sun S."/>
            <person name="Springer D."/>
            <person name="Dromer F."/>
            <person name="Young S."/>
            <person name="Zeng Q."/>
            <person name="Chapman S."/>
            <person name="Gujja S."/>
            <person name="Saif S."/>
            <person name="Birren B."/>
        </authorList>
    </citation>
    <scope>NUCLEOTIDE SEQUENCE [LARGE SCALE GENOMIC DNA]</scope>
    <source>
        <strain evidence="2 3">CBS 6039</strain>
    </source>
</reference>
<dbReference type="RefSeq" id="XP_018990863.1">
    <property type="nucleotide sequence ID" value="XM_019140888.1"/>
</dbReference>
<sequence>MAQGAGKSIKAKGKSSGSARKDVGKTKRGRRAAAPTKDKSRLAERAQNKELSCKINNSIEKQMVNAASAGKLTIMRSVGEAGAGEGKDGAKAKGKK</sequence>
<protein>
    <submittedName>
        <fullName evidence="2">UPF0390 protein</fullName>
    </submittedName>
</protein>
<dbReference type="Proteomes" id="UP000094065">
    <property type="component" value="Unassembled WGS sequence"/>
</dbReference>
<dbReference type="GeneID" id="30157719"/>
<feature type="compositionally biased region" description="Low complexity" evidence="1">
    <location>
        <begin position="1"/>
        <end position="18"/>
    </location>
</feature>
<feature type="region of interest" description="Disordered" evidence="1">
    <location>
        <begin position="1"/>
        <end position="54"/>
    </location>
</feature>
<feature type="compositionally biased region" description="Basic and acidic residues" evidence="1">
    <location>
        <begin position="36"/>
        <end position="52"/>
    </location>
</feature>
<evidence type="ECO:0000256" key="1">
    <source>
        <dbReference type="SAM" id="MobiDB-lite"/>
    </source>
</evidence>
<dbReference type="InterPro" id="IPR019034">
    <property type="entry name" value="UPF0390"/>
</dbReference>
<dbReference type="AlphaFoldDB" id="A0A1E3HFS6"/>
<dbReference type="OrthoDB" id="5239630at2759"/>
<name>A0A1E3HFS6_9TREE</name>
<dbReference type="Pfam" id="PF09495">
    <property type="entry name" value="DUF2462"/>
    <property type="match status" value="1"/>
</dbReference>
<dbReference type="STRING" id="1295533.A0A1E3HFS6"/>